<dbReference type="RefSeq" id="WP_198842526.1">
    <property type="nucleotide sequence ID" value="NZ_JAEHFJ010000009.1"/>
</dbReference>
<dbReference type="Proteomes" id="UP000623301">
    <property type="component" value="Unassembled WGS sequence"/>
</dbReference>
<organism evidence="2 3">
    <name type="scientific">Aureibaculum flavum</name>
    <dbReference type="NCBI Taxonomy" id="2795986"/>
    <lineage>
        <taxon>Bacteria</taxon>
        <taxon>Pseudomonadati</taxon>
        <taxon>Bacteroidota</taxon>
        <taxon>Flavobacteriia</taxon>
        <taxon>Flavobacteriales</taxon>
        <taxon>Flavobacteriaceae</taxon>
        <taxon>Aureibaculum</taxon>
    </lineage>
</organism>
<comment type="caution">
    <text evidence="2">The sequence shown here is derived from an EMBL/GenBank/DDBJ whole genome shotgun (WGS) entry which is preliminary data.</text>
</comment>
<evidence type="ECO:0000313" key="3">
    <source>
        <dbReference type="Proteomes" id="UP000623301"/>
    </source>
</evidence>
<keyword evidence="3" id="KW-1185">Reference proteome</keyword>
<gene>
    <name evidence="2" type="ORF">JBL43_16615</name>
</gene>
<evidence type="ECO:0000313" key="2">
    <source>
        <dbReference type="EMBL" id="MBJ2175879.1"/>
    </source>
</evidence>
<sequence length="123" mass="14078">MKIKLIILTITSLILLTSCSNGLEKKIIKNWKVSKMEKLIPVTSNNYTPIKMDINSKMSFNFLSNNKVKLITQIGSKLNGSWAVNDSIITIIIKKEEKKLRIDKLTDNELILTSGKFKFYLEN</sequence>
<dbReference type="InterPro" id="IPR024311">
    <property type="entry name" value="Lipocalin-like"/>
</dbReference>
<evidence type="ECO:0000259" key="1">
    <source>
        <dbReference type="Pfam" id="PF13648"/>
    </source>
</evidence>
<dbReference type="EMBL" id="JAEHFJ010000009">
    <property type="protein sequence ID" value="MBJ2175879.1"/>
    <property type="molecule type" value="Genomic_DNA"/>
</dbReference>
<protein>
    <recommendedName>
        <fullName evidence="1">Lipocalin-like domain-containing protein</fullName>
    </recommendedName>
</protein>
<dbReference type="Pfam" id="PF13648">
    <property type="entry name" value="Lipocalin_4"/>
    <property type="match status" value="1"/>
</dbReference>
<reference evidence="2 3" key="1">
    <citation type="submission" date="2020-12" db="EMBL/GenBank/DDBJ databases">
        <title>Aureibaculum luteum sp. nov. and Aureibaculum flavum sp. nov., novel members of the family Flavobacteriaceae isolated from Antarctic intertidal sediments.</title>
        <authorList>
            <person name="He X."/>
            <person name="Zhang X."/>
        </authorList>
    </citation>
    <scope>NUCLEOTIDE SEQUENCE [LARGE SCALE GENOMIC DNA]</scope>
    <source>
        <strain evidence="2 3">A20</strain>
    </source>
</reference>
<feature type="domain" description="Lipocalin-like" evidence="1">
    <location>
        <begin position="27"/>
        <end position="112"/>
    </location>
</feature>
<dbReference type="PROSITE" id="PS51257">
    <property type="entry name" value="PROKAR_LIPOPROTEIN"/>
    <property type="match status" value="1"/>
</dbReference>
<name>A0ABS0WV59_9FLAO</name>
<accession>A0ABS0WV59</accession>
<proteinExistence type="predicted"/>